<proteinExistence type="inferred from homology"/>
<evidence type="ECO:0000256" key="7">
    <source>
        <dbReference type="ARBA" id="ARBA00023065"/>
    </source>
</evidence>
<feature type="domain" description="Cation/H+ exchanger transmembrane" evidence="11">
    <location>
        <begin position="31"/>
        <end position="432"/>
    </location>
</feature>
<organism evidence="12 13">
    <name type="scientific">Rothia aeria F0184</name>
    <dbReference type="NCBI Taxonomy" id="888019"/>
    <lineage>
        <taxon>Bacteria</taxon>
        <taxon>Bacillati</taxon>
        <taxon>Actinomycetota</taxon>
        <taxon>Actinomycetes</taxon>
        <taxon>Micrococcales</taxon>
        <taxon>Micrococcaceae</taxon>
        <taxon>Rothia</taxon>
    </lineage>
</organism>
<dbReference type="HOGENOM" id="CLU_005912_8_2_11"/>
<feature type="transmembrane region" description="Helical" evidence="10">
    <location>
        <begin position="172"/>
        <end position="190"/>
    </location>
</feature>
<dbReference type="GO" id="GO:0015386">
    <property type="term" value="F:potassium:proton antiporter activity"/>
    <property type="evidence" value="ECO:0007669"/>
    <property type="project" value="TreeGrafter"/>
</dbReference>
<gene>
    <name evidence="12" type="ORF">HMPREF0742_02382</name>
</gene>
<feature type="transmembrane region" description="Helical" evidence="10">
    <location>
        <begin position="287"/>
        <end position="308"/>
    </location>
</feature>
<feature type="transmembrane region" description="Helical" evidence="10">
    <location>
        <begin position="202"/>
        <end position="220"/>
    </location>
</feature>
<feature type="transmembrane region" description="Helical" evidence="10">
    <location>
        <begin position="255"/>
        <end position="275"/>
    </location>
</feature>
<evidence type="ECO:0000256" key="8">
    <source>
        <dbReference type="ARBA" id="ARBA00023136"/>
    </source>
</evidence>
<feature type="transmembrane region" description="Helical" evidence="10">
    <location>
        <begin position="131"/>
        <end position="151"/>
    </location>
</feature>
<dbReference type="EMBL" id="AXZG01000066">
    <property type="protein sequence ID" value="ERT64182.1"/>
    <property type="molecule type" value="Genomic_DNA"/>
</dbReference>
<evidence type="ECO:0000313" key="12">
    <source>
        <dbReference type="EMBL" id="ERT64182.1"/>
    </source>
</evidence>
<comment type="subcellular location">
    <subcellularLocation>
        <location evidence="1 10">Cell membrane</location>
        <topology evidence="1 10">Multi-pass membrane protein</topology>
    </subcellularLocation>
</comment>
<evidence type="ECO:0000256" key="6">
    <source>
        <dbReference type="ARBA" id="ARBA00023053"/>
    </source>
</evidence>
<comment type="caution">
    <text evidence="10">Lacks conserved residue(s) required for the propagation of feature annotation.</text>
</comment>
<feature type="transmembrane region" description="Helical" evidence="10">
    <location>
        <begin position="20"/>
        <end position="39"/>
    </location>
</feature>
<comment type="function">
    <text evidence="10">Na(+)/H(+) antiporter that extrudes sodium in exchange for external protons.</text>
</comment>
<dbReference type="PATRIC" id="fig|888019.4.peg.1953"/>
<reference evidence="12 13" key="1">
    <citation type="submission" date="2013-08" db="EMBL/GenBank/DDBJ databases">
        <authorList>
            <person name="Weinstock G."/>
            <person name="Sodergren E."/>
            <person name="Wylie T."/>
            <person name="Fulton L."/>
            <person name="Fulton R."/>
            <person name="Fronick C."/>
            <person name="O'Laughlin M."/>
            <person name="Godfrey J."/>
            <person name="Miner T."/>
            <person name="Herter B."/>
            <person name="Appelbaum E."/>
            <person name="Cordes M."/>
            <person name="Lek S."/>
            <person name="Wollam A."/>
            <person name="Pepin K.H."/>
            <person name="Palsikar V.B."/>
            <person name="Mitreva M."/>
            <person name="Wilson R.K."/>
        </authorList>
    </citation>
    <scope>NUCLEOTIDE SEQUENCE [LARGE SCALE GENOMIC DNA]</scope>
    <source>
        <strain evidence="12 13">F0184</strain>
    </source>
</reference>
<evidence type="ECO:0000256" key="1">
    <source>
        <dbReference type="ARBA" id="ARBA00004651"/>
    </source>
</evidence>
<dbReference type="GO" id="GO:0098719">
    <property type="term" value="P:sodium ion import across plasma membrane"/>
    <property type="evidence" value="ECO:0007669"/>
    <property type="project" value="TreeGrafter"/>
</dbReference>
<accession>U7UXM5</accession>
<comment type="similarity">
    <text evidence="10">Belongs to the monovalent cation:proton antiporter 1 (CPA1) transporter (TC 2.A.36) family.</text>
</comment>
<feature type="transmembrane region" description="Helical" evidence="10">
    <location>
        <begin position="375"/>
        <end position="395"/>
    </location>
</feature>
<feature type="transmembrane region" description="Helical" evidence="10">
    <location>
        <begin position="46"/>
        <end position="66"/>
    </location>
</feature>
<dbReference type="Gene3D" id="6.10.140.1330">
    <property type="match status" value="1"/>
</dbReference>
<dbReference type="Pfam" id="PF00999">
    <property type="entry name" value="Na_H_Exchanger"/>
    <property type="match status" value="1"/>
</dbReference>
<dbReference type="PANTHER" id="PTHR10110">
    <property type="entry name" value="SODIUM/HYDROGEN EXCHANGER"/>
    <property type="match status" value="1"/>
</dbReference>
<evidence type="ECO:0000256" key="10">
    <source>
        <dbReference type="RuleBase" id="RU366002"/>
    </source>
</evidence>
<comment type="caution">
    <text evidence="12">The sequence shown here is derived from an EMBL/GenBank/DDBJ whole genome shotgun (WGS) entry which is preliminary data.</text>
</comment>
<keyword evidence="7 10" id="KW-0406">Ion transport</keyword>
<keyword evidence="2 10" id="KW-0813">Transport</keyword>
<dbReference type="GO" id="GO:0051453">
    <property type="term" value="P:regulation of intracellular pH"/>
    <property type="evidence" value="ECO:0007669"/>
    <property type="project" value="TreeGrafter"/>
</dbReference>
<evidence type="ECO:0000256" key="2">
    <source>
        <dbReference type="ARBA" id="ARBA00022448"/>
    </source>
</evidence>
<dbReference type="InterPro" id="IPR006153">
    <property type="entry name" value="Cation/H_exchanger_TM"/>
</dbReference>
<dbReference type="InterPro" id="IPR004705">
    <property type="entry name" value="Cation/H_exchanger_CPA1_bac"/>
</dbReference>
<dbReference type="NCBIfam" id="TIGR00831">
    <property type="entry name" value="a_cpa1"/>
    <property type="match status" value="1"/>
</dbReference>
<keyword evidence="3 10" id="KW-1003">Cell membrane</keyword>
<dbReference type="AlphaFoldDB" id="U7UXM5"/>
<keyword evidence="8 10" id="KW-0472">Membrane</keyword>
<protein>
    <submittedName>
        <fullName evidence="12">Na+/H+ antiporter</fullName>
    </submittedName>
</protein>
<keyword evidence="5 10" id="KW-1133">Transmembrane helix</keyword>
<keyword evidence="9 10" id="KW-0739">Sodium transport</keyword>
<feature type="transmembrane region" description="Helical" evidence="10">
    <location>
        <begin position="72"/>
        <end position="91"/>
    </location>
</feature>
<dbReference type="GO" id="GO:0005886">
    <property type="term" value="C:plasma membrane"/>
    <property type="evidence" value="ECO:0007669"/>
    <property type="project" value="UniProtKB-SubCell"/>
</dbReference>
<keyword evidence="10" id="KW-0050">Antiport</keyword>
<keyword evidence="4 10" id="KW-0812">Transmembrane</keyword>
<feature type="transmembrane region" description="Helical" evidence="10">
    <location>
        <begin position="407"/>
        <end position="431"/>
    </location>
</feature>
<evidence type="ECO:0000256" key="3">
    <source>
        <dbReference type="ARBA" id="ARBA00022475"/>
    </source>
</evidence>
<evidence type="ECO:0000256" key="5">
    <source>
        <dbReference type="ARBA" id="ARBA00022989"/>
    </source>
</evidence>
<evidence type="ECO:0000256" key="4">
    <source>
        <dbReference type="ARBA" id="ARBA00022692"/>
    </source>
</evidence>
<dbReference type="InterPro" id="IPR018422">
    <property type="entry name" value="Cation/H_exchanger_CPA1"/>
</dbReference>
<dbReference type="Proteomes" id="UP000017174">
    <property type="component" value="Unassembled WGS sequence"/>
</dbReference>
<keyword evidence="6 10" id="KW-0915">Sodium</keyword>
<feature type="transmembrane region" description="Helical" evidence="10">
    <location>
        <begin position="328"/>
        <end position="354"/>
    </location>
</feature>
<sequence length="566" mass="62857">MLFWRCLFLFNLQHTSRNITVLEVIIALSLAILLGNILAHKIRITPAIMLIFMGLVLALIPVHAMHEVREAGLPPHVILEIFLPVMLFWETRNTSWREVRTRLRGILLSGTVLVIFTAFVIAWVLHTFMGIYLWHVALIIGVALAPTDAVAVATLNGKLPKASITTLKAEALINDGTTLVLFALALQLAGGHELALGNASGMFFFSFLIGSLVGLAVGWGANKLRAHIGNPMNFSVFMFTVPFIAFFLSEEIEPFEGMKGSGVVAVVVAAFYLTYRGPDTIKPQNRFYGLPIWSFVSYIMNGALFVLVGVQLPSATAPVDDVLREYNYAWALTFAVIVVAWLVSIAARFIFLHVTIGIMRALDRSEKQKQLRTTFRGRVVSTFAGLRGGVSLAVALSVPTDVPARDFIIFIVAGVVLLSMVVQGMLLPLVIRWAKIPVDTTEEDEINEAVRTIIAESFDSVAEIGQEIGAPQWIIDRIADEQMYNASMYRNLHAVRKHGANAPEEARRIIEAGDLEKELRLRHLEKQRSVLKRLRNERIIDTNVLHAIQEILDIEEARVLGPVELE</sequence>
<name>U7UXM5_9MICC</name>
<evidence type="ECO:0000256" key="9">
    <source>
        <dbReference type="ARBA" id="ARBA00023201"/>
    </source>
</evidence>
<dbReference type="PANTHER" id="PTHR10110:SF86">
    <property type="entry name" value="SODIUM_HYDROGEN EXCHANGER 7"/>
    <property type="match status" value="1"/>
</dbReference>
<feature type="transmembrane region" description="Helical" evidence="10">
    <location>
        <begin position="232"/>
        <end position="249"/>
    </location>
</feature>
<dbReference type="GO" id="GO:0015385">
    <property type="term" value="F:sodium:proton antiporter activity"/>
    <property type="evidence" value="ECO:0007669"/>
    <property type="project" value="InterPro"/>
</dbReference>
<feature type="transmembrane region" description="Helical" evidence="10">
    <location>
        <begin position="103"/>
        <end position="125"/>
    </location>
</feature>
<evidence type="ECO:0000313" key="13">
    <source>
        <dbReference type="Proteomes" id="UP000017174"/>
    </source>
</evidence>
<evidence type="ECO:0000259" key="11">
    <source>
        <dbReference type="Pfam" id="PF00999"/>
    </source>
</evidence>